<organism evidence="2 3">
    <name type="scientific">Salmonella bongori serovar 66:z41:- str. SA19983605</name>
    <dbReference type="NCBI Taxonomy" id="1243617"/>
    <lineage>
        <taxon>Bacteria</taxon>
        <taxon>Pseudomonadati</taxon>
        <taxon>Pseudomonadota</taxon>
        <taxon>Gammaproteobacteria</taxon>
        <taxon>Enterobacterales</taxon>
        <taxon>Enterobacteriaceae</taxon>
        <taxon>Salmonella</taxon>
    </lineage>
</organism>
<gene>
    <name evidence="2" type="ORF">LFZ56_00465</name>
</gene>
<dbReference type="AlphaFoldDB" id="A0A248K3J3"/>
<reference evidence="2 3" key="1">
    <citation type="submission" date="2017-06" db="EMBL/GenBank/DDBJ databases">
        <title>Salmonella reference genomes for public health.</title>
        <authorList>
            <person name="Robertson J."/>
            <person name="Yoshida C."/>
            <person name="Gurnik S."/>
            <person name="Nash J."/>
        </authorList>
    </citation>
    <scope>NUCLEOTIDE SEQUENCE [LARGE SCALE GENOMIC DNA]</scope>
    <source>
        <strain evidence="2 3">SA19983605</strain>
    </source>
</reference>
<name>A0A248K3J3_SALBN</name>
<accession>A0A248K3J3</accession>
<keyword evidence="3" id="KW-1185">Reference proteome</keyword>
<proteinExistence type="predicted"/>
<feature type="compositionally biased region" description="Basic and acidic residues" evidence="1">
    <location>
        <begin position="7"/>
        <end position="17"/>
    </location>
</feature>
<feature type="region of interest" description="Disordered" evidence="1">
    <location>
        <begin position="40"/>
        <end position="63"/>
    </location>
</feature>
<evidence type="ECO:0000256" key="1">
    <source>
        <dbReference type="SAM" id="MobiDB-lite"/>
    </source>
</evidence>
<feature type="region of interest" description="Disordered" evidence="1">
    <location>
        <begin position="1"/>
        <end position="20"/>
    </location>
</feature>
<sequence>MLQNTPENKHLPGEHPRYNRKHSVCGEFMTLLGCANSYLRPEWPKPPSPRSVASNASTRLNSA</sequence>
<evidence type="ECO:0000313" key="3">
    <source>
        <dbReference type="Proteomes" id="UP000197991"/>
    </source>
</evidence>
<evidence type="ECO:0000313" key="2">
    <source>
        <dbReference type="EMBL" id="ASG52869.1"/>
    </source>
</evidence>
<feature type="compositionally biased region" description="Polar residues" evidence="1">
    <location>
        <begin position="51"/>
        <end position="63"/>
    </location>
</feature>
<dbReference type="EMBL" id="CP022120">
    <property type="protein sequence ID" value="ASG52869.1"/>
    <property type="molecule type" value="Genomic_DNA"/>
</dbReference>
<dbReference type="Proteomes" id="UP000197991">
    <property type="component" value="Chromosome"/>
</dbReference>
<protein>
    <submittedName>
        <fullName evidence="2">Uncharacterized protein</fullName>
    </submittedName>
</protein>